<dbReference type="InterPro" id="IPR027417">
    <property type="entry name" value="P-loop_NTPase"/>
</dbReference>
<name>A0A090NK19_SHIDY</name>
<sequence length="1018" mass="114552">MPHAMNINRIIFAIEDCISTLSRYSVSAFFPDYCDLHTVIGLDQQDRERRPWLKAPYIATTKQGYYLSVFEISGALKEMDENPDQTAPGTLESLIAALAERMNTAWKNSGHKISFVFERDPERGRDEIEAMLLPQRKSIARTGILLQDVLDEKVTTLTPWLVRERCWLTVWSSEELLSRTDRKNHQTRVRKLAEHAPPARFAQDPWRWTLSALKIRHDALLDTLEQALTHDSDGLLIRLMDIHEVGREIRRQLERNSTPAVWQPHLPEDARPAGWRQGGDTSVFHAPSLNLQLFTTQPETHGSLIQAGELWHGMVAITLPPQNLRTFNQLVRDVPRAIPWRIRMDLMPDGMKALGVKKTLLTYSSFIPPLRPMYDSVMMLNDINKHDPVCIMTIVATTWGNSREVCTRNQALLKSALEGWGVCGTTTTFGDPRRAWVNTVLAASHSSGPIPLYPPLSHALSLFPLNRAGSVWRGQGNLMMHTEDGSAWEVALASSQQNKHTELTPGAPGLGKSVLINALSEIQIASAQKNLPFIAYIDKGFSAQGLVQLIRDSLPEQRKDEAVGIILSNDPDHTRNLFDVMYGARKPVTPEKNFMVSVLCALCVDTGTGQPCNPGDTRQIISSLVDLAFREYGENNPRLYRAGTEPLVDLALEESGIAEQHDAGWWNAATWFEIRDMLHIAGNIPAAQRAHYQAMPLLAEMSALLGQPSIRDVFGTVQRDNSEERLLDYIRRALDQGHSDYPMMSGCTRFMLSPDTRVVAVDLNNVAGDKTPAGRLRTGIMYLLAGQIAGGDFVLPQYQEEIRKNLDPRYHEVIFRRIEQLDQEVKTKVYDELHNAKGINFIWEALDTQELEQRKFGIRTVLSTQLLQHYPPAVLKSANTLWLLRYRPDEIPFLRDNFGVPEVTLRRFLKMPEGAAPDGSGVPVLAGFRVKNGTLARILKFTLGPLELWALNSSPKDSALRRALTQEVGSLRARQILAEHFPRGSATSLIEHRARTHDSENVIHELAAELIRKQGYNL</sequence>
<proteinExistence type="predicted"/>
<accession>A0A090NK19</accession>
<reference evidence="1 2" key="1">
    <citation type="submission" date="2013-10" db="EMBL/GenBank/DDBJ databases">
        <title>Draft genomes and the virulence plasmids of Sd1617 vaccine constructs: WRSd3 and WRSd5.</title>
        <authorList>
            <person name="Aksomboon Vongsawan A."/>
            <person name="Venkatesan M.M."/>
            <person name="Vaisvil B."/>
            <person name="Emel G."/>
            <person name="Kepatral V."/>
            <person name="Sethabutr O."/>
            <person name="Serichantalergs O."/>
            <person name="Mason C."/>
        </authorList>
    </citation>
    <scope>NUCLEOTIDE SEQUENCE [LARGE SCALE GENOMIC DNA]</scope>
    <source>
        <strain evidence="1 2">WRSd3</strain>
    </source>
</reference>
<gene>
    <name evidence="1" type="ORF">WRSd3_01342</name>
</gene>
<dbReference type="Proteomes" id="UP000017944">
    <property type="component" value="Unassembled WGS sequence"/>
</dbReference>
<dbReference type="AlphaFoldDB" id="A0A090NK19"/>
<organism evidence="1 2">
    <name type="scientific">Shigella dysenteriae WRSd3</name>
    <dbReference type="NCBI Taxonomy" id="1401327"/>
    <lineage>
        <taxon>Bacteria</taxon>
        <taxon>Pseudomonadati</taxon>
        <taxon>Pseudomonadota</taxon>
        <taxon>Gammaproteobacteria</taxon>
        <taxon>Enterobacterales</taxon>
        <taxon>Enterobacteriaceae</taxon>
        <taxon>Shigella</taxon>
    </lineage>
</organism>
<evidence type="ECO:0000313" key="2">
    <source>
        <dbReference type="Proteomes" id="UP000017944"/>
    </source>
</evidence>
<dbReference type="EMBL" id="AXUT01000094">
    <property type="protein sequence ID" value="ESU80576.1"/>
    <property type="molecule type" value="Genomic_DNA"/>
</dbReference>
<dbReference type="SUPFAM" id="SSF52540">
    <property type="entry name" value="P-loop containing nucleoside triphosphate hydrolases"/>
    <property type="match status" value="1"/>
</dbReference>
<comment type="caution">
    <text evidence="1">The sequence shown here is derived from an EMBL/GenBank/DDBJ whole genome shotgun (WGS) entry which is preliminary data.</text>
</comment>
<dbReference type="Gene3D" id="3.40.50.300">
    <property type="entry name" value="P-loop containing nucleotide triphosphate hydrolases"/>
    <property type="match status" value="1"/>
</dbReference>
<evidence type="ECO:0000313" key="1">
    <source>
        <dbReference type="EMBL" id="ESU80576.1"/>
    </source>
</evidence>
<dbReference type="PATRIC" id="fig|1401327.3.peg.1238"/>
<protein>
    <submittedName>
        <fullName evidence="1">TraU protein</fullName>
    </submittedName>
</protein>